<keyword evidence="4" id="KW-0732">Signal</keyword>
<dbReference type="Gene3D" id="3.40.710.10">
    <property type="entry name" value="DD-peptidase/beta-lactamase superfamily"/>
    <property type="match status" value="1"/>
</dbReference>
<protein>
    <recommendedName>
        <fullName evidence="3">beta-lactamase</fullName>
        <ecNumber evidence="3">3.5.2.6</ecNumber>
    </recommendedName>
</protein>
<dbReference type="EMBL" id="AP018449">
    <property type="protein sequence ID" value="BBB91163.1"/>
    <property type="molecule type" value="Genomic_DNA"/>
</dbReference>
<evidence type="ECO:0000259" key="7">
    <source>
        <dbReference type="Pfam" id="PF00905"/>
    </source>
</evidence>
<evidence type="ECO:0000256" key="5">
    <source>
        <dbReference type="ARBA" id="ARBA00022801"/>
    </source>
</evidence>
<dbReference type="AlphaFoldDB" id="A0A348AJB5"/>
<dbReference type="InterPro" id="IPR001460">
    <property type="entry name" value="PCN-bd_Tpept"/>
</dbReference>
<dbReference type="GO" id="GO:0046677">
    <property type="term" value="P:response to antibiotic"/>
    <property type="evidence" value="ECO:0007669"/>
    <property type="project" value="UniProtKB-KW"/>
</dbReference>
<name>A0A348AJB5_9FIRM</name>
<keyword evidence="5" id="KW-0378">Hydrolase</keyword>
<evidence type="ECO:0000256" key="3">
    <source>
        <dbReference type="ARBA" id="ARBA00012865"/>
    </source>
</evidence>
<proteinExistence type="inferred from homology"/>
<dbReference type="GO" id="GO:0008800">
    <property type="term" value="F:beta-lactamase activity"/>
    <property type="evidence" value="ECO:0007669"/>
    <property type="project" value="UniProtKB-EC"/>
</dbReference>
<sequence>MKRWFLVLLTVIIINSGLITGVNAAALVEKKEIGKYFTEFTTGTFVMYDEANDQYVVFNEPQSIKRLSPCSTFKIYNSLAGLETGVLDQEDVFTLFKWNGKQYAFPAWNHDQTLASATRDSVVWYFQELASRVGTKRMQAFLDKIGYGNRDISGGLTTFWLRSSLQISASEQVDLLHRLYSEKLPVSPQNVAIVKKNITLSEDNGVRLMGKTGSGFQDDKWLLGWFVGCVEKQGNRYFFATNIEAPDGATGGKAREITKLILKDLQVL</sequence>
<dbReference type="KEGG" id="mana:MAMMFC1_01834"/>
<evidence type="ECO:0000256" key="2">
    <source>
        <dbReference type="ARBA" id="ARBA00007898"/>
    </source>
</evidence>
<dbReference type="GO" id="GO:0005886">
    <property type="term" value="C:plasma membrane"/>
    <property type="evidence" value="ECO:0007669"/>
    <property type="project" value="TreeGrafter"/>
</dbReference>
<dbReference type="PANTHER" id="PTHR30627">
    <property type="entry name" value="PEPTIDOGLYCAN D,D-TRANSPEPTIDASE"/>
    <property type="match status" value="1"/>
</dbReference>
<evidence type="ECO:0000313" key="9">
    <source>
        <dbReference type="Proteomes" id="UP000276437"/>
    </source>
</evidence>
<dbReference type="PANTHER" id="PTHR30627:SF6">
    <property type="entry name" value="BETA-LACTAMASE YBXI-RELATED"/>
    <property type="match status" value="1"/>
</dbReference>
<dbReference type="GO" id="GO:0008658">
    <property type="term" value="F:penicillin binding"/>
    <property type="evidence" value="ECO:0007669"/>
    <property type="project" value="InterPro"/>
</dbReference>
<accession>A0A348AJB5</accession>
<dbReference type="EC" id="3.5.2.6" evidence="3"/>
<dbReference type="SUPFAM" id="SSF56601">
    <property type="entry name" value="beta-lactamase/transpeptidase-like"/>
    <property type="match status" value="1"/>
</dbReference>
<dbReference type="InterPro" id="IPR050515">
    <property type="entry name" value="Beta-lactam/transpept"/>
</dbReference>
<comment type="similarity">
    <text evidence="2">Belongs to the class-D beta-lactamase family.</text>
</comment>
<keyword evidence="9" id="KW-1185">Reference proteome</keyword>
<dbReference type="Pfam" id="PF00905">
    <property type="entry name" value="Transpeptidase"/>
    <property type="match status" value="1"/>
</dbReference>
<dbReference type="GO" id="GO:0071555">
    <property type="term" value="P:cell wall organization"/>
    <property type="evidence" value="ECO:0007669"/>
    <property type="project" value="TreeGrafter"/>
</dbReference>
<keyword evidence="6" id="KW-0046">Antibiotic resistance</keyword>
<feature type="domain" description="Penicillin-binding protein transpeptidase" evidence="7">
    <location>
        <begin position="44"/>
        <end position="262"/>
    </location>
</feature>
<evidence type="ECO:0000313" key="8">
    <source>
        <dbReference type="EMBL" id="BBB91163.1"/>
    </source>
</evidence>
<comment type="catalytic activity">
    <reaction evidence="1">
        <text>a beta-lactam + H2O = a substituted beta-amino acid</text>
        <dbReference type="Rhea" id="RHEA:20401"/>
        <dbReference type="ChEBI" id="CHEBI:15377"/>
        <dbReference type="ChEBI" id="CHEBI:35627"/>
        <dbReference type="ChEBI" id="CHEBI:140347"/>
        <dbReference type="EC" id="3.5.2.6"/>
    </reaction>
</comment>
<evidence type="ECO:0000256" key="1">
    <source>
        <dbReference type="ARBA" id="ARBA00001526"/>
    </source>
</evidence>
<reference evidence="8 9" key="1">
    <citation type="journal article" date="2018" name="Int. J. Syst. Evol. Microbiol.">
        <title>Methylomusa anaerophila gen. nov., sp. nov., an anaerobic methanol-utilizing bacterium isolated from a microbial fuel cell.</title>
        <authorList>
            <person name="Amano N."/>
            <person name="Yamamuro A."/>
            <person name="Miyahara M."/>
            <person name="Kouzuma A."/>
            <person name="Abe T."/>
            <person name="Watanabe K."/>
        </authorList>
    </citation>
    <scope>NUCLEOTIDE SEQUENCE [LARGE SCALE GENOMIC DNA]</scope>
    <source>
        <strain evidence="8 9">MMFC1</strain>
    </source>
</reference>
<gene>
    <name evidence="8" type="primary">mecR1</name>
    <name evidence="8" type="ORF">MAMMFC1_01834</name>
</gene>
<dbReference type="RefSeq" id="WP_126308221.1">
    <property type="nucleotide sequence ID" value="NZ_AP018449.1"/>
</dbReference>
<dbReference type="Proteomes" id="UP000276437">
    <property type="component" value="Chromosome"/>
</dbReference>
<evidence type="ECO:0000256" key="4">
    <source>
        <dbReference type="ARBA" id="ARBA00022729"/>
    </source>
</evidence>
<dbReference type="OrthoDB" id="9762883at2"/>
<organism evidence="8 9">
    <name type="scientific">Methylomusa anaerophila</name>
    <dbReference type="NCBI Taxonomy" id="1930071"/>
    <lineage>
        <taxon>Bacteria</taxon>
        <taxon>Bacillati</taxon>
        <taxon>Bacillota</taxon>
        <taxon>Negativicutes</taxon>
        <taxon>Selenomonadales</taxon>
        <taxon>Sporomusaceae</taxon>
        <taxon>Methylomusa</taxon>
    </lineage>
</organism>
<dbReference type="InterPro" id="IPR012338">
    <property type="entry name" value="Beta-lactam/transpept-like"/>
</dbReference>
<evidence type="ECO:0000256" key="6">
    <source>
        <dbReference type="ARBA" id="ARBA00023251"/>
    </source>
</evidence>